<proteinExistence type="predicted"/>
<dbReference type="Proteomes" id="UP000634136">
    <property type="component" value="Unassembled WGS sequence"/>
</dbReference>
<sequence length="80" mass="8738">MNGLNLCTKGRILGRISAASEFGYGFNRIIEMRGTSLAALFISPMSSSTCTNYNTAKAKSAKWNPIQSTFFTNVQDILIP</sequence>
<dbReference type="EMBL" id="JAAIUW010000013">
    <property type="protein sequence ID" value="KAF7801561.1"/>
    <property type="molecule type" value="Genomic_DNA"/>
</dbReference>
<protein>
    <submittedName>
        <fullName evidence="1">Uncharacterized protein</fullName>
    </submittedName>
</protein>
<evidence type="ECO:0000313" key="2">
    <source>
        <dbReference type="Proteomes" id="UP000634136"/>
    </source>
</evidence>
<name>A0A834W0P6_9FABA</name>
<reference evidence="1" key="1">
    <citation type="submission" date="2020-09" db="EMBL/GenBank/DDBJ databases">
        <title>Genome-Enabled Discovery of Anthraquinone Biosynthesis in Senna tora.</title>
        <authorList>
            <person name="Kang S.-H."/>
            <person name="Pandey R.P."/>
            <person name="Lee C.-M."/>
            <person name="Sim J.-S."/>
            <person name="Jeong J.-T."/>
            <person name="Choi B.-S."/>
            <person name="Jung M."/>
            <person name="Ginzburg D."/>
            <person name="Zhao K."/>
            <person name="Won S.Y."/>
            <person name="Oh T.-J."/>
            <person name="Yu Y."/>
            <person name="Kim N.-H."/>
            <person name="Lee O.R."/>
            <person name="Lee T.-H."/>
            <person name="Bashyal P."/>
            <person name="Kim T.-S."/>
            <person name="Lee W.-H."/>
            <person name="Kawkins C."/>
            <person name="Kim C.-K."/>
            <person name="Kim J.S."/>
            <person name="Ahn B.O."/>
            <person name="Rhee S.Y."/>
            <person name="Sohng J.K."/>
        </authorList>
    </citation>
    <scope>NUCLEOTIDE SEQUENCE</scope>
    <source>
        <tissue evidence="1">Leaf</tissue>
    </source>
</reference>
<dbReference type="AlphaFoldDB" id="A0A834W0P6"/>
<gene>
    <name evidence="1" type="ORF">G2W53_040672</name>
</gene>
<accession>A0A834W0P6</accession>
<organism evidence="1 2">
    <name type="scientific">Senna tora</name>
    <dbReference type="NCBI Taxonomy" id="362788"/>
    <lineage>
        <taxon>Eukaryota</taxon>
        <taxon>Viridiplantae</taxon>
        <taxon>Streptophyta</taxon>
        <taxon>Embryophyta</taxon>
        <taxon>Tracheophyta</taxon>
        <taxon>Spermatophyta</taxon>
        <taxon>Magnoliopsida</taxon>
        <taxon>eudicotyledons</taxon>
        <taxon>Gunneridae</taxon>
        <taxon>Pentapetalae</taxon>
        <taxon>rosids</taxon>
        <taxon>fabids</taxon>
        <taxon>Fabales</taxon>
        <taxon>Fabaceae</taxon>
        <taxon>Caesalpinioideae</taxon>
        <taxon>Cassia clade</taxon>
        <taxon>Senna</taxon>
    </lineage>
</organism>
<evidence type="ECO:0000313" key="1">
    <source>
        <dbReference type="EMBL" id="KAF7801561.1"/>
    </source>
</evidence>
<comment type="caution">
    <text evidence="1">The sequence shown here is derived from an EMBL/GenBank/DDBJ whole genome shotgun (WGS) entry which is preliminary data.</text>
</comment>
<keyword evidence="2" id="KW-1185">Reference proteome</keyword>